<proteinExistence type="inferred from homology"/>
<evidence type="ECO:0000313" key="8">
    <source>
        <dbReference type="EMBL" id="KAJ7019640.1"/>
    </source>
</evidence>
<evidence type="ECO:0000256" key="3">
    <source>
        <dbReference type="ARBA" id="ARBA00022729"/>
    </source>
</evidence>
<gene>
    <name evidence="8" type="ORF">C8F04DRAFT_1214286</name>
</gene>
<dbReference type="SUPFAM" id="SSF53474">
    <property type="entry name" value="alpha/beta-Hydrolases"/>
    <property type="match status" value="1"/>
</dbReference>
<evidence type="ECO:0000313" key="9">
    <source>
        <dbReference type="Proteomes" id="UP001218188"/>
    </source>
</evidence>
<evidence type="ECO:0000256" key="5">
    <source>
        <dbReference type="ARBA" id="ARBA00023157"/>
    </source>
</evidence>
<dbReference type="InterPro" id="IPR011150">
    <property type="entry name" value="Cutinase_monf"/>
</dbReference>
<comment type="similarity">
    <text evidence="1">Belongs to the cutinase family.</text>
</comment>
<keyword evidence="3" id="KW-0732">Signal</keyword>
<dbReference type="InterPro" id="IPR029058">
    <property type="entry name" value="AB_hydrolase_fold"/>
</dbReference>
<keyword evidence="5 7" id="KW-1015">Disulfide bond</keyword>
<comment type="catalytic activity">
    <reaction evidence="6">
        <text>cutin + H2O = cutin monomers.</text>
        <dbReference type="EC" id="3.1.1.74"/>
    </reaction>
</comment>
<dbReference type="EMBL" id="JARJCM010000287">
    <property type="protein sequence ID" value="KAJ7019640.1"/>
    <property type="molecule type" value="Genomic_DNA"/>
</dbReference>
<dbReference type="PANTHER" id="PTHR48250:SF1">
    <property type="entry name" value="CUTINASE"/>
    <property type="match status" value="1"/>
</dbReference>
<keyword evidence="9" id="KW-1185">Reference proteome</keyword>
<evidence type="ECO:0000256" key="1">
    <source>
        <dbReference type="ARBA" id="ARBA00007534"/>
    </source>
</evidence>
<evidence type="ECO:0000256" key="7">
    <source>
        <dbReference type="PIRSR" id="PIRSR611150-2"/>
    </source>
</evidence>
<sequence>MEDVISNGAECKDVAVIFARGTFDSGNMGVWVGPQFQAALQSQINSLAFQGVDASAYPATLNSYLAEGGSDSGAQSLADTVTAYVGACPDSNVIIAGWSQGALVAHKGLSSARFGHTCIGGTTLDPLCSNLPEDFVFPTSLADISGPFKQLPGLASGAAETSRRRLLASRSAFVAALTDKSKLQRLLLTPEHFTYGNNGLTTSAANFVAGLPAVAGK</sequence>
<accession>A0AAD6WNV2</accession>
<dbReference type="GO" id="GO:0016052">
    <property type="term" value="P:carbohydrate catabolic process"/>
    <property type="evidence" value="ECO:0007669"/>
    <property type="project" value="TreeGrafter"/>
</dbReference>
<evidence type="ECO:0000256" key="4">
    <source>
        <dbReference type="ARBA" id="ARBA00022801"/>
    </source>
</evidence>
<reference evidence="8" key="1">
    <citation type="submission" date="2023-03" db="EMBL/GenBank/DDBJ databases">
        <title>Massive genome expansion in bonnet fungi (Mycena s.s.) driven by repeated elements and novel gene families across ecological guilds.</title>
        <authorList>
            <consortium name="Lawrence Berkeley National Laboratory"/>
            <person name="Harder C.B."/>
            <person name="Miyauchi S."/>
            <person name="Viragh M."/>
            <person name="Kuo A."/>
            <person name="Thoen E."/>
            <person name="Andreopoulos B."/>
            <person name="Lu D."/>
            <person name="Skrede I."/>
            <person name="Drula E."/>
            <person name="Henrissat B."/>
            <person name="Morin E."/>
            <person name="Kohler A."/>
            <person name="Barry K."/>
            <person name="LaButti K."/>
            <person name="Morin E."/>
            <person name="Salamov A."/>
            <person name="Lipzen A."/>
            <person name="Mereny Z."/>
            <person name="Hegedus B."/>
            <person name="Baldrian P."/>
            <person name="Stursova M."/>
            <person name="Weitz H."/>
            <person name="Taylor A."/>
            <person name="Grigoriev I.V."/>
            <person name="Nagy L.G."/>
            <person name="Martin F."/>
            <person name="Kauserud H."/>
        </authorList>
    </citation>
    <scope>NUCLEOTIDE SEQUENCE</scope>
    <source>
        <strain evidence="8">CBHHK200</strain>
    </source>
</reference>
<dbReference type="InterPro" id="IPR000675">
    <property type="entry name" value="Cutinase/axe"/>
</dbReference>
<dbReference type="Pfam" id="PF01083">
    <property type="entry name" value="Cutinase"/>
    <property type="match status" value="1"/>
</dbReference>
<evidence type="ECO:0000256" key="6">
    <source>
        <dbReference type="ARBA" id="ARBA00034045"/>
    </source>
</evidence>
<organism evidence="8 9">
    <name type="scientific">Mycena alexandri</name>
    <dbReference type="NCBI Taxonomy" id="1745969"/>
    <lineage>
        <taxon>Eukaryota</taxon>
        <taxon>Fungi</taxon>
        <taxon>Dikarya</taxon>
        <taxon>Basidiomycota</taxon>
        <taxon>Agaricomycotina</taxon>
        <taxon>Agaricomycetes</taxon>
        <taxon>Agaricomycetidae</taxon>
        <taxon>Agaricales</taxon>
        <taxon>Marasmiineae</taxon>
        <taxon>Mycenaceae</taxon>
        <taxon>Mycena</taxon>
    </lineage>
</organism>
<dbReference type="Gene3D" id="3.40.50.1820">
    <property type="entry name" value="alpha/beta hydrolase"/>
    <property type="match status" value="1"/>
</dbReference>
<dbReference type="PANTHER" id="PTHR48250">
    <property type="entry name" value="CUTINASE 2-RELATED"/>
    <property type="match status" value="1"/>
</dbReference>
<name>A0AAD6WNV2_9AGAR</name>
<dbReference type="Proteomes" id="UP001218188">
    <property type="component" value="Unassembled WGS sequence"/>
</dbReference>
<evidence type="ECO:0000256" key="2">
    <source>
        <dbReference type="ARBA" id="ARBA00013095"/>
    </source>
</evidence>
<dbReference type="SMART" id="SM01110">
    <property type="entry name" value="Cutinase"/>
    <property type="match status" value="1"/>
</dbReference>
<dbReference type="EC" id="3.1.1.74" evidence="2"/>
<feature type="disulfide bond" evidence="7">
    <location>
        <begin position="11"/>
        <end position="88"/>
    </location>
</feature>
<dbReference type="GO" id="GO:0050525">
    <property type="term" value="F:cutinase activity"/>
    <property type="evidence" value="ECO:0007669"/>
    <property type="project" value="UniProtKB-EC"/>
</dbReference>
<protein>
    <recommendedName>
        <fullName evidence="2">cutinase</fullName>
        <ecNumber evidence="2">3.1.1.74</ecNumber>
    </recommendedName>
</protein>
<comment type="caution">
    <text evidence="8">The sequence shown here is derived from an EMBL/GenBank/DDBJ whole genome shotgun (WGS) entry which is preliminary data.</text>
</comment>
<dbReference type="AlphaFoldDB" id="A0AAD6WNV2"/>
<keyword evidence="4" id="KW-0378">Hydrolase</keyword>
<dbReference type="GO" id="GO:0005576">
    <property type="term" value="C:extracellular region"/>
    <property type="evidence" value="ECO:0007669"/>
    <property type="project" value="InterPro"/>
</dbReference>